<keyword evidence="2 8" id="KW-0813">Transport</keyword>
<gene>
    <name evidence="10" type="ORF">LCOR_11519.1</name>
</gene>
<keyword evidence="6 8" id="KW-1133">Transmembrane helix</keyword>
<feature type="region of interest" description="Disordered" evidence="9">
    <location>
        <begin position="18"/>
        <end position="39"/>
    </location>
</feature>
<feature type="transmembrane region" description="Helical" evidence="8">
    <location>
        <begin position="218"/>
        <end position="237"/>
    </location>
</feature>
<name>A0A068SFE8_9FUNG</name>
<evidence type="ECO:0000256" key="3">
    <source>
        <dbReference type="ARBA" id="ARBA00022475"/>
    </source>
</evidence>
<dbReference type="SUPFAM" id="SSF118215">
    <property type="entry name" value="Proton glutamate symport protein"/>
    <property type="match status" value="1"/>
</dbReference>
<dbReference type="EMBL" id="CBTN010000104">
    <property type="protein sequence ID" value="CDH60740.1"/>
    <property type="molecule type" value="Genomic_DNA"/>
</dbReference>
<feature type="transmembrane region" description="Helical" evidence="8">
    <location>
        <begin position="291"/>
        <end position="314"/>
    </location>
</feature>
<keyword evidence="5 8" id="KW-0769">Symport</keyword>
<keyword evidence="11" id="KW-1185">Reference proteome</keyword>
<comment type="similarity">
    <text evidence="8">Belongs to the dicarboxylate/amino acid:cation symporter (DAACS) (TC 2.A.23) family.</text>
</comment>
<dbReference type="GO" id="GO:0015293">
    <property type="term" value="F:symporter activity"/>
    <property type="evidence" value="ECO:0007669"/>
    <property type="project" value="UniProtKB-UniRule"/>
</dbReference>
<dbReference type="STRING" id="1263082.A0A068SFE8"/>
<comment type="subcellular location">
    <subcellularLocation>
        <location evidence="1">Cell membrane</location>
        <topology evidence="1">Multi-pass membrane protein</topology>
    </subcellularLocation>
    <subcellularLocation>
        <location evidence="8">Membrane</location>
        <topology evidence="8">Multi-pass membrane protein</topology>
    </subcellularLocation>
</comment>
<sequence length="554" mass="59836">MTKISAFFDKVIAATAPSKPPINLDPENEDNDATTPTSNGYPQWANKIGQFIYMLWDKCLWSPFSRTWALLNRWTNLTFWIFASIPIGVLVGYYQPEFATEIQPLGTAFIRMIKICVVPLIFSTLVVGIAGHGDDISKIGKLAIKTIIYFEIITTLALALGLIMANLIKPGQGVELPPESDNGDANDLAKKSGDISWDGEMFLIIPENFFAAAVEDQMLGIVFCAAMFACAAIKADAKSREVMMTVCESLSQVTFKMVALIMNYAPIGIGASLASTVGANGIGVLANLGKLIGGVYAALVIFFLAVFIPILLIFRIPLGGFLRAMGQPWLIAFSTSSSESALPKAMERMREFGCPNAIVSFVIPTGYSFNLDGGTIYMSLGAIFCAQAGGISLPIATQLSIMGTLMLTSKGIAAVPRGSMIIMAGTISQYNLPMAALTMLMGVDAILDMGRTSINVMGNCLACCVMSRIEGTFRGPVWREEEIERRRRAALDDNEKSAAAAAAVGSILPSTTHDLHHHQHNEKEINEDKIDVIMHETISPASSIKNNQEDHKAP</sequence>
<feature type="transmembrane region" description="Helical" evidence="8">
    <location>
        <begin position="142"/>
        <end position="168"/>
    </location>
</feature>
<dbReference type="VEuPathDB" id="FungiDB:LCOR_11519.1"/>
<dbReference type="InterPro" id="IPR001991">
    <property type="entry name" value="Na-dicarboxylate_symporter"/>
</dbReference>
<protein>
    <recommendedName>
        <fullName evidence="8">Amino acid transporter</fullName>
    </recommendedName>
</protein>
<proteinExistence type="inferred from homology"/>
<evidence type="ECO:0000256" key="6">
    <source>
        <dbReference type="ARBA" id="ARBA00022989"/>
    </source>
</evidence>
<dbReference type="PANTHER" id="PTHR42865">
    <property type="entry name" value="PROTON/GLUTAMATE-ASPARTATE SYMPORTER"/>
    <property type="match status" value="1"/>
</dbReference>
<dbReference type="PANTHER" id="PTHR42865:SF7">
    <property type="entry name" value="PROTON_GLUTAMATE-ASPARTATE SYMPORTER"/>
    <property type="match status" value="1"/>
</dbReference>
<evidence type="ECO:0000256" key="5">
    <source>
        <dbReference type="ARBA" id="ARBA00022847"/>
    </source>
</evidence>
<accession>A0A068SFE8</accession>
<dbReference type="AlphaFoldDB" id="A0A068SFE8"/>
<dbReference type="Gene3D" id="1.10.3860.10">
    <property type="entry name" value="Sodium:dicarboxylate symporter"/>
    <property type="match status" value="1"/>
</dbReference>
<evidence type="ECO:0000313" key="10">
    <source>
        <dbReference type="EMBL" id="CDH60740.1"/>
    </source>
</evidence>
<dbReference type="GO" id="GO:0006835">
    <property type="term" value="P:dicarboxylic acid transport"/>
    <property type="evidence" value="ECO:0007669"/>
    <property type="project" value="UniProtKB-ARBA"/>
</dbReference>
<dbReference type="FunFam" id="1.10.3860.10:FF:000001">
    <property type="entry name" value="C4-dicarboxylate transport protein"/>
    <property type="match status" value="1"/>
</dbReference>
<keyword evidence="7 8" id="KW-0472">Membrane</keyword>
<dbReference type="InterPro" id="IPR036458">
    <property type="entry name" value="Na:dicarbo_symporter_sf"/>
</dbReference>
<keyword evidence="4 8" id="KW-0812">Transmembrane</keyword>
<dbReference type="PRINTS" id="PR00173">
    <property type="entry name" value="EDTRNSPORT"/>
</dbReference>
<feature type="transmembrane region" description="Helical" evidence="8">
    <location>
        <begin position="108"/>
        <end position="130"/>
    </location>
</feature>
<reference evidence="10" key="1">
    <citation type="submission" date="2013-08" db="EMBL/GenBank/DDBJ databases">
        <title>Gene expansion shapes genome architecture in the human pathogen Lichtheimia corymbifera: an evolutionary genomics analysis in the ancient terrestrial Mucorales (Mucoromycotina).</title>
        <authorList>
            <person name="Schwartze V.U."/>
            <person name="Winter S."/>
            <person name="Shelest E."/>
            <person name="Marcet-Houben M."/>
            <person name="Horn F."/>
            <person name="Wehner S."/>
            <person name="Hoffmann K."/>
            <person name="Riege K."/>
            <person name="Sammeth M."/>
            <person name="Nowrousian M."/>
            <person name="Valiante V."/>
            <person name="Linde J."/>
            <person name="Jacobsen I.D."/>
            <person name="Marz M."/>
            <person name="Brakhage A.A."/>
            <person name="Gabaldon T."/>
            <person name="Bocker S."/>
            <person name="Voigt K."/>
        </authorList>
    </citation>
    <scope>NUCLEOTIDE SEQUENCE [LARGE SCALE GENOMIC DNA]</scope>
    <source>
        <strain evidence="10">FSU 9682</strain>
    </source>
</reference>
<evidence type="ECO:0000256" key="1">
    <source>
        <dbReference type="ARBA" id="ARBA00004651"/>
    </source>
</evidence>
<dbReference type="OrthoDB" id="5877963at2759"/>
<feature type="transmembrane region" description="Helical" evidence="8">
    <location>
        <begin position="376"/>
        <end position="396"/>
    </location>
</feature>
<organism evidence="10 11">
    <name type="scientific">Lichtheimia corymbifera JMRC:FSU:9682</name>
    <dbReference type="NCBI Taxonomy" id="1263082"/>
    <lineage>
        <taxon>Eukaryota</taxon>
        <taxon>Fungi</taxon>
        <taxon>Fungi incertae sedis</taxon>
        <taxon>Mucoromycota</taxon>
        <taxon>Mucoromycotina</taxon>
        <taxon>Mucoromycetes</taxon>
        <taxon>Mucorales</taxon>
        <taxon>Lichtheimiaceae</taxon>
        <taxon>Lichtheimia</taxon>
    </lineage>
</organism>
<keyword evidence="3" id="KW-1003">Cell membrane</keyword>
<dbReference type="Pfam" id="PF00375">
    <property type="entry name" value="SDF"/>
    <property type="match status" value="1"/>
</dbReference>
<dbReference type="Proteomes" id="UP000027586">
    <property type="component" value="Unassembled WGS sequence"/>
</dbReference>
<evidence type="ECO:0000256" key="2">
    <source>
        <dbReference type="ARBA" id="ARBA00022448"/>
    </source>
</evidence>
<feature type="transmembrane region" description="Helical" evidence="8">
    <location>
        <begin position="77"/>
        <end position="96"/>
    </location>
</feature>
<evidence type="ECO:0000256" key="9">
    <source>
        <dbReference type="SAM" id="MobiDB-lite"/>
    </source>
</evidence>
<evidence type="ECO:0000313" key="11">
    <source>
        <dbReference type="Proteomes" id="UP000027586"/>
    </source>
</evidence>
<dbReference type="GO" id="GO:0005886">
    <property type="term" value="C:plasma membrane"/>
    <property type="evidence" value="ECO:0007669"/>
    <property type="project" value="UniProtKB-SubCell"/>
</dbReference>
<feature type="transmembrane region" description="Helical" evidence="8">
    <location>
        <begin position="258"/>
        <end position="279"/>
    </location>
</feature>
<evidence type="ECO:0000256" key="4">
    <source>
        <dbReference type="ARBA" id="ARBA00022692"/>
    </source>
</evidence>
<evidence type="ECO:0000256" key="7">
    <source>
        <dbReference type="ARBA" id="ARBA00023136"/>
    </source>
</evidence>
<comment type="caution">
    <text evidence="10">The sequence shown here is derived from an EMBL/GenBank/DDBJ whole genome shotgun (WGS) entry which is preliminary data.</text>
</comment>
<evidence type="ECO:0000256" key="8">
    <source>
        <dbReference type="RuleBase" id="RU361216"/>
    </source>
</evidence>